<keyword evidence="2" id="KW-1185">Reference proteome</keyword>
<sequence length="95" mass="10901">MIASTINIVLNRIAFNLIIIHVAQNRANTNFETHSTKTTPTANFSNLIANLKEEHLAKDCQKKKWDECKKCNIKVIDEEVQEEDPNKEDFGEESK</sequence>
<evidence type="ECO:0000313" key="1">
    <source>
        <dbReference type="EMBL" id="PFH46302.1"/>
    </source>
</evidence>
<dbReference type="EMBL" id="KZ302211">
    <property type="protein sequence ID" value="PFH46302.1"/>
    <property type="molecule type" value="Genomic_DNA"/>
</dbReference>
<dbReference type="AlphaFoldDB" id="A0A2A9NF06"/>
<dbReference type="Proteomes" id="UP000242287">
    <property type="component" value="Unassembled WGS sequence"/>
</dbReference>
<organism evidence="1 2">
    <name type="scientific">Amanita thiersii Skay4041</name>
    <dbReference type="NCBI Taxonomy" id="703135"/>
    <lineage>
        <taxon>Eukaryota</taxon>
        <taxon>Fungi</taxon>
        <taxon>Dikarya</taxon>
        <taxon>Basidiomycota</taxon>
        <taxon>Agaricomycotina</taxon>
        <taxon>Agaricomycetes</taxon>
        <taxon>Agaricomycetidae</taxon>
        <taxon>Agaricales</taxon>
        <taxon>Pluteineae</taxon>
        <taxon>Amanitaceae</taxon>
        <taxon>Amanita</taxon>
    </lineage>
</organism>
<protein>
    <submittedName>
        <fullName evidence="1">Uncharacterized protein</fullName>
    </submittedName>
</protein>
<reference evidence="1 2" key="1">
    <citation type="submission" date="2014-02" db="EMBL/GenBank/DDBJ databases">
        <title>Transposable element dynamics among asymbiotic and ectomycorrhizal Amanita fungi.</title>
        <authorList>
            <consortium name="DOE Joint Genome Institute"/>
            <person name="Hess J."/>
            <person name="Skrede I."/>
            <person name="Wolfe B."/>
            <person name="LaButti K."/>
            <person name="Ohm R.A."/>
            <person name="Grigoriev I.V."/>
            <person name="Pringle A."/>
        </authorList>
    </citation>
    <scope>NUCLEOTIDE SEQUENCE [LARGE SCALE GENOMIC DNA]</scope>
    <source>
        <strain evidence="1 2">SKay4041</strain>
    </source>
</reference>
<name>A0A2A9NF06_9AGAR</name>
<evidence type="ECO:0000313" key="2">
    <source>
        <dbReference type="Proteomes" id="UP000242287"/>
    </source>
</evidence>
<accession>A0A2A9NF06</accession>
<proteinExistence type="predicted"/>
<gene>
    <name evidence="1" type="ORF">AMATHDRAFT_7985</name>
</gene>